<dbReference type="Proteomes" id="UP001071777">
    <property type="component" value="Unassembled WGS sequence"/>
</dbReference>
<reference evidence="3" key="1">
    <citation type="submission" date="2022-10" db="EMBL/GenBank/DDBJ databases">
        <title>Adaptive evolution leads to modifications in subtelomeric GC content in a zoonotic Cryptosporidium species.</title>
        <authorList>
            <person name="Li J."/>
            <person name="Feng Y."/>
            <person name="Xiao L."/>
        </authorList>
    </citation>
    <scope>NUCLEOTIDE SEQUENCE</scope>
    <source>
        <strain evidence="3">25894</strain>
    </source>
</reference>
<protein>
    <submittedName>
        <fullName evidence="3">Signal peptide-containing and transmembrane domain-containing protein</fullName>
    </submittedName>
</protein>
<dbReference type="EMBL" id="JAPCXB010000020">
    <property type="protein sequence ID" value="KAJ1614522.1"/>
    <property type="molecule type" value="Genomic_DNA"/>
</dbReference>
<keyword evidence="2" id="KW-0732">Signal</keyword>
<feature type="transmembrane region" description="Helical" evidence="1">
    <location>
        <begin position="328"/>
        <end position="346"/>
    </location>
</feature>
<comment type="caution">
    <text evidence="3">The sequence shown here is derived from an EMBL/GenBank/DDBJ whole genome shotgun (WGS) entry which is preliminary data.</text>
</comment>
<proteinExistence type="predicted"/>
<sequence>MHAKRKSSQFWFSTLILVLFCLEIESAVDFWDFFERFEEDVRQDKFVTDRCVESPRRLRCYWGLLESELIHILKAEHDGDYGIFGFNNDTAGVIFLRKLMDLTSNFKTSRKQDKWEVFGNHSYSGNSLTNNHHIKWYNYYDSEDVDRLVERLELGEVSPNSIKRESGQVEKLAIKLVILSVFYQQYCVDRLFYTKLVKEGGLLNKFTQHLFEEFDKEMAVLEKETRQLLSELEEGGGGGWRGVGFGPYVEGLFRPLLGSIGQEISAYTGMASRTFDRIRKRLYSRILHYYIWVIVLAKMFFILSRRLVSMVFLLDSLLIYLLDNAEDYLFMIISLQFTSEMVFSVLQEAAA</sequence>
<evidence type="ECO:0000256" key="2">
    <source>
        <dbReference type="SAM" id="SignalP"/>
    </source>
</evidence>
<keyword evidence="1" id="KW-0472">Membrane</keyword>
<feature type="signal peptide" evidence="2">
    <location>
        <begin position="1"/>
        <end position="27"/>
    </location>
</feature>
<evidence type="ECO:0000256" key="1">
    <source>
        <dbReference type="SAM" id="Phobius"/>
    </source>
</evidence>
<evidence type="ECO:0000313" key="3">
    <source>
        <dbReference type="EMBL" id="KAJ1614522.1"/>
    </source>
</evidence>
<feature type="transmembrane region" description="Helical" evidence="1">
    <location>
        <begin position="282"/>
        <end position="300"/>
    </location>
</feature>
<gene>
    <name evidence="3" type="ORF">OJ252_602</name>
</gene>
<keyword evidence="4" id="KW-1185">Reference proteome</keyword>
<organism evidence="3 4">
    <name type="scientific">Cryptosporidium canis</name>
    <dbReference type="NCBI Taxonomy" id="195482"/>
    <lineage>
        <taxon>Eukaryota</taxon>
        <taxon>Sar</taxon>
        <taxon>Alveolata</taxon>
        <taxon>Apicomplexa</taxon>
        <taxon>Conoidasida</taxon>
        <taxon>Coccidia</taxon>
        <taxon>Eucoccidiorida</taxon>
        <taxon>Eimeriorina</taxon>
        <taxon>Cryptosporidiidae</taxon>
        <taxon>Cryptosporidium</taxon>
    </lineage>
</organism>
<name>A0ABQ8PAD2_9CRYT</name>
<accession>A0ABQ8PAD2</accession>
<keyword evidence="1 3" id="KW-0812">Transmembrane</keyword>
<feature type="chain" id="PRO_5046221955" evidence="2">
    <location>
        <begin position="28"/>
        <end position="351"/>
    </location>
</feature>
<keyword evidence="1" id="KW-1133">Transmembrane helix</keyword>
<evidence type="ECO:0000313" key="4">
    <source>
        <dbReference type="Proteomes" id="UP001071777"/>
    </source>
</evidence>